<dbReference type="PROSITE" id="PS51900">
    <property type="entry name" value="CB"/>
    <property type="match status" value="1"/>
</dbReference>
<dbReference type="EMBL" id="UGQT01000004">
    <property type="protein sequence ID" value="SUE94925.1"/>
    <property type="molecule type" value="Genomic_DNA"/>
</dbReference>
<dbReference type="InterPro" id="IPR010998">
    <property type="entry name" value="Integrase_recombinase_N"/>
</dbReference>
<name>A0A379PM62_9MYCO</name>
<evidence type="ECO:0000256" key="2">
    <source>
        <dbReference type="ARBA" id="ARBA00023125"/>
    </source>
</evidence>
<dbReference type="PROSITE" id="PS51898">
    <property type="entry name" value="TYR_RECOMBINASE"/>
    <property type="match status" value="1"/>
</dbReference>
<dbReference type="Pfam" id="PF00589">
    <property type="entry name" value="Phage_integrase"/>
    <property type="match status" value="1"/>
</dbReference>
<dbReference type="AlphaFoldDB" id="A0A379PM62"/>
<dbReference type="Gene3D" id="1.10.443.10">
    <property type="entry name" value="Intergrase catalytic core"/>
    <property type="match status" value="1"/>
</dbReference>
<dbReference type="InterPro" id="IPR013762">
    <property type="entry name" value="Integrase-like_cat_sf"/>
</dbReference>
<dbReference type="GO" id="GO:0006310">
    <property type="term" value="P:DNA recombination"/>
    <property type="evidence" value="ECO:0007669"/>
    <property type="project" value="UniProtKB-KW"/>
</dbReference>
<dbReference type="InterPro" id="IPR011010">
    <property type="entry name" value="DNA_brk_join_enz"/>
</dbReference>
<evidence type="ECO:0000259" key="5">
    <source>
        <dbReference type="PROSITE" id="PS51898"/>
    </source>
</evidence>
<reference evidence="7 8" key="1">
    <citation type="submission" date="2018-06" db="EMBL/GenBank/DDBJ databases">
        <authorList>
            <consortium name="Pathogen Informatics"/>
            <person name="Doyle S."/>
        </authorList>
    </citation>
    <scope>NUCLEOTIDE SEQUENCE [LARGE SCALE GENOMIC DNA]</scope>
    <source>
        <strain evidence="7 8">NCTC10821</strain>
    </source>
</reference>
<accession>A0A379PM62</accession>
<evidence type="ECO:0000313" key="7">
    <source>
        <dbReference type="EMBL" id="SUE94925.1"/>
    </source>
</evidence>
<gene>
    <name evidence="7" type="primary">xerC_4</name>
    <name evidence="7" type="ORF">NCTC10821_06224</name>
</gene>
<dbReference type="PANTHER" id="PTHR30349:SF41">
    <property type="entry name" value="INTEGRASE_RECOMBINASE PROTEIN MJ0367-RELATED"/>
    <property type="match status" value="1"/>
</dbReference>
<evidence type="ECO:0000256" key="4">
    <source>
        <dbReference type="PROSITE-ProRule" id="PRU01248"/>
    </source>
</evidence>
<dbReference type="InterPro" id="IPR044068">
    <property type="entry name" value="CB"/>
</dbReference>
<feature type="domain" description="Tyr recombinase" evidence="5">
    <location>
        <begin position="169"/>
        <end position="370"/>
    </location>
</feature>
<evidence type="ECO:0000313" key="8">
    <source>
        <dbReference type="Proteomes" id="UP000254978"/>
    </source>
</evidence>
<organism evidence="7 8">
    <name type="scientific">Mycolicibacterium tokaiense</name>
    <dbReference type="NCBI Taxonomy" id="39695"/>
    <lineage>
        <taxon>Bacteria</taxon>
        <taxon>Bacillati</taxon>
        <taxon>Actinomycetota</taxon>
        <taxon>Actinomycetes</taxon>
        <taxon>Mycobacteriales</taxon>
        <taxon>Mycobacteriaceae</taxon>
        <taxon>Mycolicibacterium</taxon>
    </lineage>
</organism>
<protein>
    <submittedName>
        <fullName evidence="7">Phage integrase family protein</fullName>
    </submittedName>
</protein>
<keyword evidence="2 4" id="KW-0238">DNA-binding</keyword>
<proteinExistence type="inferred from homology"/>
<dbReference type="GO" id="GO:0003677">
    <property type="term" value="F:DNA binding"/>
    <property type="evidence" value="ECO:0007669"/>
    <property type="project" value="UniProtKB-UniRule"/>
</dbReference>
<sequence>MRAFPVRMPSGDRYWTVIDDRYEAQPVADQFLRELRFGRDRAESTSKAYAEGVSLFLRWCLATERDWRTAAGHLGLFITWLKYQPTSGSRVIPGPGAKPVRSVGRINRVLVAVRGFLSFAVVAKELPPEVLDQLYEMGDSRDLPNEAHGEDTTLRYRLRARHRMSEPRTTVDRATDEEIVAMLGACRSARDRLIVLLLSRVGLRRGEAAGLRRSDVHSLPINDVHGCAITGAHLHVVRRPNTNGAWAKSRHPRAVPIDFMVVRSLDLYLLEREDQPAAAECDYLLVNLFRAPLGAPMQPGAFNELFASLSRRAGLERAVTPHQGRHAFGSNLADSGALLDEIQMLMGHASPTSSQPYLHPSADRLRAAVERVGTPRATVHPT</sequence>
<evidence type="ECO:0000256" key="1">
    <source>
        <dbReference type="ARBA" id="ARBA00008857"/>
    </source>
</evidence>
<dbReference type="GO" id="GO:0015074">
    <property type="term" value="P:DNA integration"/>
    <property type="evidence" value="ECO:0007669"/>
    <property type="project" value="InterPro"/>
</dbReference>
<evidence type="ECO:0000259" key="6">
    <source>
        <dbReference type="PROSITE" id="PS51900"/>
    </source>
</evidence>
<dbReference type="PANTHER" id="PTHR30349">
    <property type="entry name" value="PHAGE INTEGRASE-RELATED"/>
    <property type="match status" value="1"/>
</dbReference>
<keyword evidence="8" id="KW-1185">Reference proteome</keyword>
<dbReference type="InterPro" id="IPR002104">
    <property type="entry name" value="Integrase_catalytic"/>
</dbReference>
<dbReference type="Proteomes" id="UP000254978">
    <property type="component" value="Unassembled WGS sequence"/>
</dbReference>
<keyword evidence="3" id="KW-0233">DNA recombination</keyword>
<dbReference type="InterPro" id="IPR050090">
    <property type="entry name" value="Tyrosine_recombinase_XerCD"/>
</dbReference>
<dbReference type="SUPFAM" id="SSF56349">
    <property type="entry name" value="DNA breaking-rejoining enzymes"/>
    <property type="match status" value="1"/>
</dbReference>
<feature type="domain" description="Core-binding (CB)" evidence="6">
    <location>
        <begin position="22"/>
        <end position="121"/>
    </location>
</feature>
<dbReference type="Gene3D" id="1.10.150.130">
    <property type="match status" value="1"/>
</dbReference>
<evidence type="ECO:0000256" key="3">
    <source>
        <dbReference type="ARBA" id="ARBA00023172"/>
    </source>
</evidence>
<comment type="similarity">
    <text evidence="1">Belongs to the 'phage' integrase family.</text>
</comment>